<evidence type="ECO:0000313" key="3">
    <source>
        <dbReference type="Proteomes" id="UP001189429"/>
    </source>
</evidence>
<comment type="caution">
    <text evidence="2">The sequence shown here is derived from an EMBL/GenBank/DDBJ whole genome shotgun (WGS) entry which is preliminary data.</text>
</comment>
<reference evidence="2" key="1">
    <citation type="submission" date="2023-10" db="EMBL/GenBank/DDBJ databases">
        <authorList>
            <person name="Chen Y."/>
            <person name="Shah S."/>
            <person name="Dougan E. K."/>
            <person name="Thang M."/>
            <person name="Chan C."/>
        </authorList>
    </citation>
    <scope>NUCLEOTIDE SEQUENCE [LARGE SCALE GENOMIC DNA]</scope>
</reference>
<dbReference type="Proteomes" id="UP001189429">
    <property type="component" value="Unassembled WGS sequence"/>
</dbReference>
<evidence type="ECO:0000313" key="2">
    <source>
        <dbReference type="EMBL" id="CAK0904535.1"/>
    </source>
</evidence>
<name>A0ABN9XWN0_9DINO</name>
<accession>A0ABN9XWN0</accession>
<proteinExistence type="predicted"/>
<gene>
    <name evidence="2" type="ORF">PCOR1329_LOCUS80509</name>
</gene>
<organism evidence="2 3">
    <name type="scientific">Prorocentrum cordatum</name>
    <dbReference type="NCBI Taxonomy" id="2364126"/>
    <lineage>
        <taxon>Eukaryota</taxon>
        <taxon>Sar</taxon>
        <taxon>Alveolata</taxon>
        <taxon>Dinophyceae</taxon>
        <taxon>Prorocentrales</taxon>
        <taxon>Prorocentraceae</taxon>
        <taxon>Prorocentrum</taxon>
    </lineage>
</organism>
<protein>
    <submittedName>
        <fullName evidence="2">Uncharacterized protein</fullName>
    </submittedName>
</protein>
<keyword evidence="3" id="KW-1185">Reference proteome</keyword>
<feature type="region of interest" description="Disordered" evidence="1">
    <location>
        <begin position="39"/>
        <end position="66"/>
    </location>
</feature>
<dbReference type="EMBL" id="CAUYUJ010021411">
    <property type="protein sequence ID" value="CAK0904535.1"/>
    <property type="molecule type" value="Genomic_DNA"/>
</dbReference>
<evidence type="ECO:0000256" key="1">
    <source>
        <dbReference type="SAM" id="MobiDB-lite"/>
    </source>
</evidence>
<sequence length="107" mass="11734">MCKLLVLRALDPSILEELCPHWTTRPVVVVSQRLPRGGGRPREIFLGTPGGRPRARRSGGGGVAGEEEEEELFVRLFLDTAVNDIRPATIFHVLATSLVRFVGAHAH</sequence>